<sequence length="207" mass="22739">MDHSGLVGVYLAAGKSSRMGRNKLNLPLGIHCLGSIALRAALESKLEITFAVTRKGDSLHWVAPFSQKRGLRIIECEEADSGQSESLKTGVKAAVELGAAGVVVLLADQPFVTTEVINKLIDLFQGSEEFIAYSNYDVLKPPVLLSKRLFPRIMDLSGDQGARRLLRNAAVGKQIKLDNDIYFFDVDTIEDYQFLLRNGPFLRDGEG</sequence>
<organism evidence="2 3">
    <name type="scientific">Bacillus salipaludis</name>
    <dbReference type="NCBI Taxonomy" id="2547811"/>
    <lineage>
        <taxon>Bacteria</taxon>
        <taxon>Bacillati</taxon>
        <taxon>Bacillota</taxon>
        <taxon>Bacilli</taxon>
        <taxon>Bacillales</taxon>
        <taxon>Bacillaceae</taxon>
        <taxon>Bacillus</taxon>
    </lineage>
</organism>
<accession>A0ABW8RAI0</accession>
<evidence type="ECO:0000313" key="3">
    <source>
        <dbReference type="Proteomes" id="UP001623041"/>
    </source>
</evidence>
<dbReference type="Proteomes" id="UP001623041">
    <property type="component" value="Unassembled WGS sequence"/>
</dbReference>
<keyword evidence="2" id="KW-0808">Transferase</keyword>
<dbReference type="RefSeq" id="WP_406579143.1">
    <property type="nucleotide sequence ID" value="NZ_JBJHQH010000002.1"/>
</dbReference>
<dbReference type="InterPro" id="IPR029044">
    <property type="entry name" value="Nucleotide-diphossugar_trans"/>
</dbReference>
<reference evidence="2 3" key="1">
    <citation type="submission" date="2024-11" db="EMBL/GenBank/DDBJ databases">
        <authorList>
            <person name="Lucas J.A."/>
        </authorList>
    </citation>
    <scope>NUCLEOTIDE SEQUENCE [LARGE SCALE GENOMIC DNA]</scope>
    <source>
        <strain evidence="2 3">Z 5.4</strain>
    </source>
</reference>
<dbReference type="SUPFAM" id="SSF53448">
    <property type="entry name" value="Nucleotide-diphospho-sugar transferases"/>
    <property type="match status" value="1"/>
</dbReference>
<dbReference type="Gene3D" id="3.90.550.10">
    <property type="entry name" value="Spore Coat Polysaccharide Biosynthesis Protein SpsA, Chain A"/>
    <property type="match status" value="1"/>
</dbReference>
<evidence type="ECO:0000313" key="2">
    <source>
        <dbReference type="EMBL" id="MFK9090448.1"/>
    </source>
</evidence>
<dbReference type="CDD" id="cd04182">
    <property type="entry name" value="GT_2_like_f"/>
    <property type="match status" value="1"/>
</dbReference>
<keyword evidence="3" id="KW-1185">Reference proteome</keyword>
<comment type="caution">
    <text evidence="2">The sequence shown here is derived from an EMBL/GenBank/DDBJ whole genome shotgun (WGS) entry which is preliminary data.</text>
</comment>
<name>A0ABW8RAI0_9BACI</name>
<protein>
    <submittedName>
        <fullName evidence="2">NTP transferase domain-containing protein</fullName>
    </submittedName>
</protein>
<proteinExistence type="predicted"/>
<evidence type="ECO:0000259" key="1">
    <source>
        <dbReference type="Pfam" id="PF12804"/>
    </source>
</evidence>
<dbReference type="InterPro" id="IPR025877">
    <property type="entry name" value="MobA-like_NTP_Trfase"/>
</dbReference>
<dbReference type="GO" id="GO:0016740">
    <property type="term" value="F:transferase activity"/>
    <property type="evidence" value="ECO:0007669"/>
    <property type="project" value="UniProtKB-KW"/>
</dbReference>
<dbReference type="PANTHER" id="PTHR43777">
    <property type="entry name" value="MOLYBDENUM COFACTOR CYTIDYLYLTRANSFERASE"/>
    <property type="match status" value="1"/>
</dbReference>
<dbReference type="PANTHER" id="PTHR43777:SF1">
    <property type="entry name" value="MOLYBDENUM COFACTOR CYTIDYLYLTRANSFERASE"/>
    <property type="match status" value="1"/>
</dbReference>
<feature type="domain" description="MobA-like NTP transferase" evidence="1">
    <location>
        <begin position="8"/>
        <end position="168"/>
    </location>
</feature>
<gene>
    <name evidence="2" type="ORF">ACJEBI_02975</name>
</gene>
<dbReference type="EMBL" id="JBJHQH010000002">
    <property type="protein sequence ID" value="MFK9090448.1"/>
    <property type="molecule type" value="Genomic_DNA"/>
</dbReference>
<dbReference type="Pfam" id="PF12804">
    <property type="entry name" value="NTP_transf_3"/>
    <property type="match status" value="1"/>
</dbReference>